<sequence>MKKILTLLTSLTLTSSLASNVTSCLTLDNRIKQAFTSWTFNAKTDAPIYGSVFRINKDPNWYYYYYWFIQQLLIASQFNLIDKTMYQLVLSGDWKSLDPGTISIHNISPTWYPRVIDSLERETDPLNKNDFKLIYTYLTIYNPIILQGGLLTNTYSKEHSSIKIEYKISTNSAIEAYKSKIKTDYENYYKQIINLYPVLKTYILDLSTANQTINALVDSLIHVEVVLSPNFNIALNINTTINPI</sequence>
<name>W0GR24_9MOLU</name>
<dbReference type="RefSeq" id="WP_025317915.1">
    <property type="nucleotide sequence ID" value="NZ_CP002082.1"/>
</dbReference>
<dbReference type="AlphaFoldDB" id="W0GR24"/>
<organism evidence="2 3">
    <name type="scientific">Spiroplasma mirum ATCC 29335</name>
    <dbReference type="NCBI Taxonomy" id="838561"/>
    <lineage>
        <taxon>Bacteria</taxon>
        <taxon>Bacillati</taxon>
        <taxon>Mycoplasmatota</taxon>
        <taxon>Mollicutes</taxon>
        <taxon>Entomoplasmatales</taxon>
        <taxon>Spiroplasmataceae</taxon>
        <taxon>Spiroplasma</taxon>
    </lineage>
</organism>
<protein>
    <recommendedName>
        <fullName evidence="4">Lipoprotein</fullName>
    </recommendedName>
</protein>
<proteinExistence type="predicted"/>
<keyword evidence="1" id="KW-0732">Signal</keyword>
<dbReference type="HOGENOM" id="CLU_1151236_0_0_14"/>
<dbReference type="KEGG" id="smir:SMM_1186"/>
<gene>
    <name evidence="2" type="ORF">P344_07055</name>
</gene>
<dbReference type="KEGG" id="smia:P344_07055"/>
<feature type="signal peptide" evidence="1">
    <location>
        <begin position="1"/>
        <end position="18"/>
    </location>
</feature>
<dbReference type="Proteomes" id="UP000019260">
    <property type="component" value="Chromosome"/>
</dbReference>
<keyword evidence="3" id="KW-1185">Reference proteome</keyword>
<accession>W0GR24</accession>
<evidence type="ECO:0000313" key="3">
    <source>
        <dbReference type="Proteomes" id="UP000019260"/>
    </source>
</evidence>
<evidence type="ECO:0000313" key="2">
    <source>
        <dbReference type="EMBL" id="AHI58708.1"/>
    </source>
</evidence>
<feature type="chain" id="PRO_5009977257" description="Lipoprotein" evidence="1">
    <location>
        <begin position="19"/>
        <end position="244"/>
    </location>
</feature>
<evidence type="ECO:0008006" key="4">
    <source>
        <dbReference type="Google" id="ProtNLM"/>
    </source>
</evidence>
<dbReference type="PATRIC" id="fig|838561.3.peg.1358"/>
<dbReference type="OrthoDB" id="390064at2"/>
<reference evidence="2 3" key="1">
    <citation type="submission" date="2013-09" db="EMBL/GenBank/DDBJ databases">
        <title>Complete genome sequence of Spiroplasma mirum suckling mouse cataract agent.</title>
        <authorList>
            <person name="Landry C.A."/>
            <person name="Bastian F.O."/>
            <person name="Thune R.L."/>
        </authorList>
    </citation>
    <scope>NUCLEOTIDE SEQUENCE [LARGE SCALE GENOMIC DNA]</scope>
    <source>
        <strain evidence="2 3">SMCA</strain>
    </source>
</reference>
<evidence type="ECO:0000256" key="1">
    <source>
        <dbReference type="SAM" id="SignalP"/>
    </source>
</evidence>
<dbReference type="EMBL" id="CP006720">
    <property type="protein sequence ID" value="AHI58708.1"/>
    <property type="molecule type" value="Genomic_DNA"/>
</dbReference>